<accession>A0AAD6E824</accession>
<gene>
    <name evidence="3" type="ORF">N7537_006422</name>
</gene>
<comment type="caution">
    <text evidence="3">The sequence shown here is derived from an EMBL/GenBank/DDBJ whole genome shotgun (WGS) entry which is preliminary data.</text>
</comment>
<organism evidence="3 4">
    <name type="scientific">Penicillium hordei</name>
    <dbReference type="NCBI Taxonomy" id="40994"/>
    <lineage>
        <taxon>Eukaryota</taxon>
        <taxon>Fungi</taxon>
        <taxon>Dikarya</taxon>
        <taxon>Ascomycota</taxon>
        <taxon>Pezizomycotina</taxon>
        <taxon>Eurotiomycetes</taxon>
        <taxon>Eurotiomycetidae</taxon>
        <taxon>Eurotiales</taxon>
        <taxon>Aspergillaceae</taxon>
        <taxon>Penicillium</taxon>
    </lineage>
</organism>
<dbReference type="AlphaFoldDB" id="A0AAD6E824"/>
<evidence type="ECO:0000256" key="1">
    <source>
        <dbReference type="SAM" id="MobiDB-lite"/>
    </source>
</evidence>
<evidence type="ECO:0000313" key="3">
    <source>
        <dbReference type="EMBL" id="KAJ5603466.1"/>
    </source>
</evidence>
<dbReference type="Proteomes" id="UP001213799">
    <property type="component" value="Unassembled WGS sequence"/>
</dbReference>
<proteinExistence type="predicted"/>
<keyword evidence="2" id="KW-0732">Signal</keyword>
<sequence length="97" mass="9772">MQFNILLTLSALMALSSNAAAQPPVRLNGLGAPSQGFPSSQTPGPSSTPTPTPVKGLATPTPFPSSTPVFSTLVPHIAPSKTPSSSIGVPHPSISPF</sequence>
<feature type="signal peptide" evidence="2">
    <location>
        <begin position="1"/>
        <end position="21"/>
    </location>
</feature>
<protein>
    <submittedName>
        <fullName evidence="3">Uncharacterized protein</fullName>
    </submittedName>
</protein>
<name>A0AAD6E824_9EURO</name>
<feature type="compositionally biased region" description="Low complexity" evidence="1">
    <location>
        <begin position="33"/>
        <end position="45"/>
    </location>
</feature>
<keyword evidence="4" id="KW-1185">Reference proteome</keyword>
<evidence type="ECO:0000313" key="4">
    <source>
        <dbReference type="Proteomes" id="UP001213799"/>
    </source>
</evidence>
<dbReference type="GeneID" id="81587721"/>
<feature type="chain" id="PRO_5041945983" evidence="2">
    <location>
        <begin position="22"/>
        <end position="97"/>
    </location>
</feature>
<dbReference type="EMBL" id="JAQJAE010000003">
    <property type="protein sequence ID" value="KAJ5603466.1"/>
    <property type="molecule type" value="Genomic_DNA"/>
</dbReference>
<reference evidence="3" key="2">
    <citation type="submission" date="2023-01" db="EMBL/GenBank/DDBJ databases">
        <authorList>
            <person name="Petersen C."/>
        </authorList>
    </citation>
    <scope>NUCLEOTIDE SEQUENCE</scope>
    <source>
        <strain evidence="3">IBT 12815</strain>
    </source>
</reference>
<dbReference type="RefSeq" id="XP_056753264.1">
    <property type="nucleotide sequence ID" value="XM_056897479.1"/>
</dbReference>
<evidence type="ECO:0000256" key="2">
    <source>
        <dbReference type="SAM" id="SignalP"/>
    </source>
</evidence>
<reference evidence="3" key="1">
    <citation type="journal article" date="2023" name="IMA Fungus">
        <title>Comparative genomic study of the Penicillium genus elucidates a diverse pangenome and 15 lateral gene transfer events.</title>
        <authorList>
            <person name="Petersen C."/>
            <person name="Sorensen T."/>
            <person name="Nielsen M.R."/>
            <person name="Sondergaard T.E."/>
            <person name="Sorensen J.L."/>
            <person name="Fitzpatrick D.A."/>
            <person name="Frisvad J.C."/>
            <person name="Nielsen K.L."/>
        </authorList>
    </citation>
    <scope>NUCLEOTIDE SEQUENCE</scope>
    <source>
        <strain evidence="3">IBT 12815</strain>
    </source>
</reference>
<feature type="region of interest" description="Disordered" evidence="1">
    <location>
        <begin position="23"/>
        <end position="97"/>
    </location>
</feature>